<evidence type="ECO:0000313" key="2">
    <source>
        <dbReference type="Proteomes" id="UP000814140"/>
    </source>
</evidence>
<sequence>MPGANYMGGKRIHAKARSRNSALRAQSNHFGKRRFEILSKGLGGNQVLSNNSGVSLITLSHASRDQSPPDREREQSPPTTIRTHTRRATF</sequence>
<proteinExistence type="predicted"/>
<gene>
    <name evidence="1" type="ORF">BV25DRAFT_1987637</name>
</gene>
<evidence type="ECO:0000313" key="1">
    <source>
        <dbReference type="EMBL" id="KAI0067182.1"/>
    </source>
</evidence>
<dbReference type="Proteomes" id="UP000814140">
    <property type="component" value="Unassembled WGS sequence"/>
</dbReference>
<protein>
    <submittedName>
        <fullName evidence="1">Uncharacterized protein</fullName>
    </submittedName>
</protein>
<reference evidence="1" key="2">
    <citation type="journal article" date="2022" name="New Phytol.">
        <title>Evolutionary transition to the ectomycorrhizal habit in the genomes of a hyperdiverse lineage of mushroom-forming fungi.</title>
        <authorList>
            <person name="Looney B."/>
            <person name="Miyauchi S."/>
            <person name="Morin E."/>
            <person name="Drula E."/>
            <person name="Courty P.E."/>
            <person name="Kohler A."/>
            <person name="Kuo A."/>
            <person name="LaButti K."/>
            <person name="Pangilinan J."/>
            <person name="Lipzen A."/>
            <person name="Riley R."/>
            <person name="Andreopoulos W."/>
            <person name="He G."/>
            <person name="Johnson J."/>
            <person name="Nolan M."/>
            <person name="Tritt A."/>
            <person name="Barry K.W."/>
            <person name="Grigoriev I.V."/>
            <person name="Nagy L.G."/>
            <person name="Hibbett D."/>
            <person name="Henrissat B."/>
            <person name="Matheny P.B."/>
            <person name="Labbe J."/>
            <person name="Martin F.M."/>
        </authorList>
    </citation>
    <scope>NUCLEOTIDE SEQUENCE</scope>
    <source>
        <strain evidence="1">HHB10654</strain>
    </source>
</reference>
<name>A0ACB8TFI4_9AGAM</name>
<keyword evidence="2" id="KW-1185">Reference proteome</keyword>
<organism evidence="1 2">
    <name type="scientific">Artomyces pyxidatus</name>
    <dbReference type="NCBI Taxonomy" id="48021"/>
    <lineage>
        <taxon>Eukaryota</taxon>
        <taxon>Fungi</taxon>
        <taxon>Dikarya</taxon>
        <taxon>Basidiomycota</taxon>
        <taxon>Agaricomycotina</taxon>
        <taxon>Agaricomycetes</taxon>
        <taxon>Russulales</taxon>
        <taxon>Auriscalpiaceae</taxon>
        <taxon>Artomyces</taxon>
    </lineage>
</organism>
<feature type="non-terminal residue" evidence="1">
    <location>
        <position position="90"/>
    </location>
</feature>
<accession>A0ACB8TFI4</accession>
<reference evidence="1" key="1">
    <citation type="submission" date="2021-03" db="EMBL/GenBank/DDBJ databases">
        <authorList>
            <consortium name="DOE Joint Genome Institute"/>
            <person name="Ahrendt S."/>
            <person name="Looney B.P."/>
            <person name="Miyauchi S."/>
            <person name="Morin E."/>
            <person name="Drula E."/>
            <person name="Courty P.E."/>
            <person name="Chicoki N."/>
            <person name="Fauchery L."/>
            <person name="Kohler A."/>
            <person name="Kuo A."/>
            <person name="Labutti K."/>
            <person name="Pangilinan J."/>
            <person name="Lipzen A."/>
            <person name="Riley R."/>
            <person name="Andreopoulos W."/>
            <person name="He G."/>
            <person name="Johnson J."/>
            <person name="Barry K.W."/>
            <person name="Grigoriev I.V."/>
            <person name="Nagy L."/>
            <person name="Hibbett D."/>
            <person name="Henrissat B."/>
            <person name="Matheny P.B."/>
            <person name="Labbe J."/>
            <person name="Martin F."/>
        </authorList>
    </citation>
    <scope>NUCLEOTIDE SEQUENCE</scope>
    <source>
        <strain evidence="1">HHB10654</strain>
    </source>
</reference>
<dbReference type="EMBL" id="MU277190">
    <property type="protein sequence ID" value="KAI0067182.1"/>
    <property type="molecule type" value="Genomic_DNA"/>
</dbReference>
<comment type="caution">
    <text evidence="1">The sequence shown here is derived from an EMBL/GenBank/DDBJ whole genome shotgun (WGS) entry which is preliminary data.</text>
</comment>